<accession>A0A926FBT0</accession>
<dbReference type="AlphaFoldDB" id="A0A926FBT0"/>
<evidence type="ECO:0000259" key="2">
    <source>
        <dbReference type="Pfam" id="PF01321"/>
    </source>
</evidence>
<dbReference type="InterPro" id="IPR001714">
    <property type="entry name" value="Pept_M24_MAP"/>
</dbReference>
<keyword evidence="3" id="KW-0378">Hydrolase</keyword>
<keyword evidence="3" id="KW-0645">Protease</keyword>
<dbReference type="Pfam" id="PF01321">
    <property type="entry name" value="Creatinase_N"/>
    <property type="match status" value="1"/>
</dbReference>
<dbReference type="SUPFAM" id="SSF53092">
    <property type="entry name" value="Creatinase/prolidase N-terminal domain"/>
    <property type="match status" value="1"/>
</dbReference>
<organism evidence="3 4">
    <name type="scientific">Qingrenia yutianensis</name>
    <dbReference type="NCBI Taxonomy" id="2763676"/>
    <lineage>
        <taxon>Bacteria</taxon>
        <taxon>Bacillati</taxon>
        <taxon>Bacillota</taxon>
        <taxon>Clostridia</taxon>
        <taxon>Eubacteriales</taxon>
        <taxon>Oscillospiraceae</taxon>
        <taxon>Qingrenia</taxon>
    </lineage>
</organism>
<keyword evidence="4" id="KW-1185">Reference proteome</keyword>
<dbReference type="Proteomes" id="UP000647416">
    <property type="component" value="Unassembled WGS sequence"/>
</dbReference>
<evidence type="ECO:0000313" key="4">
    <source>
        <dbReference type="Proteomes" id="UP000647416"/>
    </source>
</evidence>
<dbReference type="InterPro" id="IPR050659">
    <property type="entry name" value="Peptidase_M24B"/>
</dbReference>
<gene>
    <name evidence="3" type="ORF">H8706_01670</name>
</gene>
<reference evidence="3" key="1">
    <citation type="submission" date="2020-08" db="EMBL/GenBank/DDBJ databases">
        <title>Genome public.</title>
        <authorList>
            <person name="Liu C."/>
            <person name="Sun Q."/>
        </authorList>
    </citation>
    <scope>NUCLEOTIDE SEQUENCE</scope>
    <source>
        <strain evidence="3">NSJ-50</strain>
    </source>
</reference>
<evidence type="ECO:0000259" key="1">
    <source>
        <dbReference type="Pfam" id="PF00557"/>
    </source>
</evidence>
<evidence type="ECO:0000313" key="3">
    <source>
        <dbReference type="EMBL" id="MBC8595579.1"/>
    </source>
</evidence>
<sequence>MADETLSRIKKLRSFLVKNKLDSMLVTDLKNVFYYSGYKGTSAYLIIGLDFLYLITDFRYITQAKMQCPHYEIIDVKSADLKAMTANLKHTGFENLSISYASFAKFSKIFNKLACVGGAIYNFRAKKSAAEIKNIKKAVDIADKAFEHIIKFAKPGMTEIDAANEIDFFMKRNGASGNSFDTICASGARGALPHGTPTSKKLEYGDLVVLDYGCVYNGYCSDITRTFAVGEISAEAKRVYDTVLTAQKTAEDMLKSGEMCCNAHFTAENIINKDYEGTFGHALGHGVGLDIHEQPTLSPKNKTILKPGNIVTVEPGIYIPNFCGVRIEDMVCIKKNGVEILTKAEKDLKHIG</sequence>
<dbReference type="RefSeq" id="WP_262431243.1">
    <property type="nucleotide sequence ID" value="NZ_JACRTE010000001.1"/>
</dbReference>
<proteinExistence type="predicted"/>
<dbReference type="GO" id="GO:0004177">
    <property type="term" value="F:aminopeptidase activity"/>
    <property type="evidence" value="ECO:0007669"/>
    <property type="project" value="UniProtKB-KW"/>
</dbReference>
<dbReference type="InterPro" id="IPR029149">
    <property type="entry name" value="Creatin/AminoP/Spt16_N"/>
</dbReference>
<dbReference type="PRINTS" id="PR00599">
    <property type="entry name" value="MAPEPTIDASE"/>
</dbReference>
<dbReference type="Gene3D" id="3.40.350.10">
    <property type="entry name" value="Creatinase/prolidase N-terminal domain"/>
    <property type="match status" value="1"/>
</dbReference>
<feature type="domain" description="Creatinase N-terminal" evidence="2">
    <location>
        <begin position="8"/>
        <end position="125"/>
    </location>
</feature>
<dbReference type="EMBL" id="JACRTE010000001">
    <property type="protein sequence ID" value="MBC8595579.1"/>
    <property type="molecule type" value="Genomic_DNA"/>
</dbReference>
<dbReference type="SUPFAM" id="SSF55920">
    <property type="entry name" value="Creatinase/aminopeptidase"/>
    <property type="match status" value="1"/>
</dbReference>
<dbReference type="PANTHER" id="PTHR46112:SF3">
    <property type="entry name" value="AMINOPEPTIDASE YPDF"/>
    <property type="match status" value="1"/>
</dbReference>
<dbReference type="Gene3D" id="3.90.230.10">
    <property type="entry name" value="Creatinase/methionine aminopeptidase superfamily"/>
    <property type="match status" value="1"/>
</dbReference>
<name>A0A926FBT0_9FIRM</name>
<dbReference type="InterPro" id="IPR000587">
    <property type="entry name" value="Creatinase_N"/>
</dbReference>
<keyword evidence="3" id="KW-0031">Aminopeptidase</keyword>
<protein>
    <submittedName>
        <fullName evidence="3">Aminopeptidase P family protein</fullName>
    </submittedName>
</protein>
<dbReference type="InterPro" id="IPR000994">
    <property type="entry name" value="Pept_M24"/>
</dbReference>
<comment type="caution">
    <text evidence="3">The sequence shown here is derived from an EMBL/GenBank/DDBJ whole genome shotgun (WGS) entry which is preliminary data.</text>
</comment>
<feature type="domain" description="Peptidase M24" evidence="1">
    <location>
        <begin position="134"/>
        <end position="334"/>
    </location>
</feature>
<dbReference type="GO" id="GO:0008235">
    <property type="term" value="F:metalloexopeptidase activity"/>
    <property type="evidence" value="ECO:0007669"/>
    <property type="project" value="UniProtKB-ARBA"/>
</dbReference>
<dbReference type="PANTHER" id="PTHR46112">
    <property type="entry name" value="AMINOPEPTIDASE"/>
    <property type="match status" value="1"/>
</dbReference>
<dbReference type="CDD" id="cd01092">
    <property type="entry name" value="APP-like"/>
    <property type="match status" value="1"/>
</dbReference>
<dbReference type="Pfam" id="PF00557">
    <property type="entry name" value="Peptidase_M24"/>
    <property type="match status" value="1"/>
</dbReference>
<dbReference type="InterPro" id="IPR036005">
    <property type="entry name" value="Creatinase/aminopeptidase-like"/>
</dbReference>